<dbReference type="InterPro" id="IPR018114">
    <property type="entry name" value="TRYPSIN_HIS"/>
</dbReference>
<proteinExistence type="predicted"/>
<dbReference type="PRINTS" id="PR00722">
    <property type="entry name" value="CHYMOTRYPSIN"/>
</dbReference>
<dbReference type="Proteomes" id="UP000838412">
    <property type="component" value="Chromosome 13"/>
</dbReference>
<evidence type="ECO:0000256" key="3">
    <source>
        <dbReference type="ARBA" id="ARBA00022536"/>
    </source>
</evidence>
<dbReference type="InterPro" id="IPR009003">
    <property type="entry name" value="Peptidase_S1_PA"/>
</dbReference>
<dbReference type="GO" id="GO:0005509">
    <property type="term" value="F:calcium ion binding"/>
    <property type="evidence" value="ECO:0007669"/>
    <property type="project" value="InterPro"/>
</dbReference>
<dbReference type="SMART" id="SM00020">
    <property type="entry name" value="Tryp_SPc"/>
    <property type="match status" value="1"/>
</dbReference>
<keyword evidence="4" id="KW-0645">Protease</keyword>
<dbReference type="InterPro" id="IPR001314">
    <property type="entry name" value="Peptidase_S1A"/>
</dbReference>
<dbReference type="SMART" id="SM00179">
    <property type="entry name" value="EGF_CA"/>
    <property type="match status" value="1"/>
</dbReference>
<accession>A0A8J9YY65</accession>
<dbReference type="CDD" id="cd00054">
    <property type="entry name" value="EGF_CA"/>
    <property type="match status" value="1"/>
</dbReference>
<dbReference type="Gene3D" id="2.40.10.10">
    <property type="entry name" value="Trypsin-like serine proteases"/>
    <property type="match status" value="1"/>
</dbReference>
<dbReference type="Gene3D" id="2.10.25.10">
    <property type="entry name" value="Laminin"/>
    <property type="match status" value="1"/>
</dbReference>
<evidence type="ECO:0000256" key="4">
    <source>
        <dbReference type="ARBA" id="ARBA00022670"/>
    </source>
</evidence>
<keyword evidence="9" id="KW-1015">Disulfide bond</keyword>
<dbReference type="InterPro" id="IPR043504">
    <property type="entry name" value="Peptidase_S1_PA_chymotrypsin"/>
</dbReference>
<protein>
    <submittedName>
        <fullName evidence="14">TMPRSS9 protein</fullName>
    </submittedName>
</protein>
<keyword evidence="8" id="KW-0720">Serine protease</keyword>
<evidence type="ECO:0000313" key="14">
    <source>
        <dbReference type="EMBL" id="CAH1243791.1"/>
    </source>
</evidence>
<keyword evidence="5 11" id="KW-0732">Signal</keyword>
<dbReference type="GO" id="GO:0004252">
    <property type="term" value="F:serine-type endopeptidase activity"/>
    <property type="evidence" value="ECO:0007669"/>
    <property type="project" value="InterPro"/>
</dbReference>
<evidence type="ECO:0000256" key="11">
    <source>
        <dbReference type="SAM" id="SignalP"/>
    </source>
</evidence>
<evidence type="ECO:0000256" key="2">
    <source>
        <dbReference type="ARBA" id="ARBA00022525"/>
    </source>
</evidence>
<keyword evidence="2" id="KW-0964">Secreted</keyword>
<keyword evidence="6" id="KW-0677">Repeat</keyword>
<dbReference type="SUPFAM" id="SSF50494">
    <property type="entry name" value="Trypsin-like serine proteases"/>
    <property type="match status" value="1"/>
</dbReference>
<evidence type="ECO:0000256" key="8">
    <source>
        <dbReference type="ARBA" id="ARBA00022825"/>
    </source>
</evidence>
<dbReference type="PROSITE" id="PS00135">
    <property type="entry name" value="TRYPSIN_SER"/>
    <property type="match status" value="1"/>
</dbReference>
<evidence type="ECO:0000256" key="7">
    <source>
        <dbReference type="ARBA" id="ARBA00022801"/>
    </source>
</evidence>
<dbReference type="Pfam" id="PF00008">
    <property type="entry name" value="EGF"/>
    <property type="match status" value="1"/>
</dbReference>
<dbReference type="EMBL" id="OV696698">
    <property type="protein sequence ID" value="CAH1243791.1"/>
    <property type="molecule type" value="Genomic_DNA"/>
</dbReference>
<reference evidence="14" key="1">
    <citation type="submission" date="2022-01" db="EMBL/GenBank/DDBJ databases">
        <authorList>
            <person name="Braso-Vives M."/>
        </authorList>
    </citation>
    <scope>NUCLEOTIDE SEQUENCE</scope>
</reference>
<dbReference type="PANTHER" id="PTHR24252">
    <property type="entry name" value="ACROSIN-RELATED"/>
    <property type="match status" value="1"/>
</dbReference>
<dbReference type="GO" id="GO:0005576">
    <property type="term" value="C:extracellular region"/>
    <property type="evidence" value="ECO:0007669"/>
    <property type="project" value="UniProtKB-SubCell"/>
</dbReference>
<feature type="chain" id="PRO_5035475296" evidence="11">
    <location>
        <begin position="26"/>
        <end position="349"/>
    </location>
</feature>
<dbReference type="FunFam" id="2.40.10.10:FF:000003">
    <property type="entry name" value="Transmembrane serine protease 3"/>
    <property type="match status" value="1"/>
</dbReference>
<dbReference type="InterPro" id="IPR001881">
    <property type="entry name" value="EGF-like_Ca-bd_dom"/>
</dbReference>
<comment type="subcellular location">
    <subcellularLocation>
        <location evidence="1">Secreted</location>
    </subcellularLocation>
</comment>
<evidence type="ECO:0000256" key="10">
    <source>
        <dbReference type="ARBA" id="ARBA00023180"/>
    </source>
</evidence>
<dbReference type="SMART" id="SM00181">
    <property type="entry name" value="EGF"/>
    <property type="match status" value="1"/>
</dbReference>
<dbReference type="PROSITE" id="PS00022">
    <property type="entry name" value="EGF_1"/>
    <property type="match status" value="1"/>
</dbReference>
<keyword evidence="15" id="KW-1185">Reference proteome</keyword>
<dbReference type="GO" id="GO:0006508">
    <property type="term" value="P:proteolysis"/>
    <property type="evidence" value="ECO:0007669"/>
    <property type="project" value="UniProtKB-KW"/>
</dbReference>
<keyword evidence="10" id="KW-0325">Glycoprotein</keyword>
<evidence type="ECO:0000256" key="9">
    <source>
        <dbReference type="ARBA" id="ARBA00023157"/>
    </source>
</evidence>
<gene>
    <name evidence="14" type="primary">TMPRSS9</name>
    <name evidence="14" type="ORF">BLAG_LOCUS6645</name>
</gene>
<dbReference type="Pfam" id="PF00089">
    <property type="entry name" value="Trypsin"/>
    <property type="match status" value="1"/>
</dbReference>
<dbReference type="PROSITE" id="PS00010">
    <property type="entry name" value="ASX_HYDROXYL"/>
    <property type="match status" value="1"/>
</dbReference>
<keyword evidence="3" id="KW-0245">EGF-like domain</keyword>
<dbReference type="CDD" id="cd00190">
    <property type="entry name" value="Tryp_SPc"/>
    <property type="match status" value="1"/>
</dbReference>
<dbReference type="OrthoDB" id="414661at2759"/>
<sequence length="349" mass="36849">MVVQARTVLWAVLVALLCLVRPGSGCNAGGGPAETEYNYNCETIPCINGGICQDSPTQYTCICNHGFTGSTCQQAANTDSGHCGSPAITPLFRGAESRTALGWVSDAESIVGGEPASPGSWPWQVSLQLRGGHVCGGSLISTRWAVSAAHCFVDYPNAGDWKAVVGNHELDTWVSGSGEQTRSIRRIIVHQQYNKGVRHDYDVALLELSSPVVLSTRVKPVCLPVAGQEVADGTECVVTGFGYTREGSGAISDTLQQAKVPTVSLSTCSSQMRPATITARMLCAGYNEGGIDACQGDSGGPLVCEVDGRYVLIGVVSWGYGCARPNTPGIYAKVSEFSGWIKDKIHEVQ</sequence>
<dbReference type="GO" id="GO:0071944">
    <property type="term" value="C:cell periphery"/>
    <property type="evidence" value="ECO:0007669"/>
    <property type="project" value="UniProtKB-ARBA"/>
</dbReference>
<dbReference type="InterPro" id="IPR001254">
    <property type="entry name" value="Trypsin_dom"/>
</dbReference>
<evidence type="ECO:0000256" key="5">
    <source>
        <dbReference type="ARBA" id="ARBA00022729"/>
    </source>
</evidence>
<dbReference type="InterPro" id="IPR000152">
    <property type="entry name" value="EGF-type_Asp/Asn_hydroxyl_site"/>
</dbReference>
<evidence type="ECO:0000259" key="13">
    <source>
        <dbReference type="PROSITE" id="PS01186"/>
    </source>
</evidence>
<organism evidence="14 15">
    <name type="scientific">Branchiostoma lanceolatum</name>
    <name type="common">Common lancelet</name>
    <name type="synonym">Amphioxus lanceolatum</name>
    <dbReference type="NCBI Taxonomy" id="7740"/>
    <lineage>
        <taxon>Eukaryota</taxon>
        <taxon>Metazoa</taxon>
        <taxon>Chordata</taxon>
        <taxon>Cephalochordata</taxon>
        <taxon>Leptocardii</taxon>
        <taxon>Amphioxiformes</taxon>
        <taxon>Branchiostomatidae</taxon>
        <taxon>Branchiostoma</taxon>
    </lineage>
</organism>
<dbReference type="InterPro" id="IPR033116">
    <property type="entry name" value="TRYPSIN_SER"/>
</dbReference>
<dbReference type="PANTHER" id="PTHR24252:SF7">
    <property type="entry name" value="HYALIN"/>
    <property type="match status" value="1"/>
</dbReference>
<evidence type="ECO:0000256" key="6">
    <source>
        <dbReference type="ARBA" id="ARBA00022737"/>
    </source>
</evidence>
<evidence type="ECO:0000259" key="12">
    <source>
        <dbReference type="PROSITE" id="PS00022"/>
    </source>
</evidence>
<feature type="domain" description="EGF-like" evidence="12 13">
    <location>
        <begin position="61"/>
        <end position="72"/>
    </location>
</feature>
<dbReference type="AlphaFoldDB" id="A0A8J9YY65"/>
<evidence type="ECO:0000256" key="1">
    <source>
        <dbReference type="ARBA" id="ARBA00004613"/>
    </source>
</evidence>
<dbReference type="FunFam" id="2.10.25.10:FF:000185">
    <property type="entry name" value="basement membrane-specific heparan sulfate proteoglycan core protein-like"/>
    <property type="match status" value="1"/>
</dbReference>
<dbReference type="InterPro" id="IPR000742">
    <property type="entry name" value="EGF"/>
</dbReference>
<dbReference type="SUPFAM" id="SSF57196">
    <property type="entry name" value="EGF/Laminin"/>
    <property type="match status" value="1"/>
</dbReference>
<dbReference type="PROSITE" id="PS00134">
    <property type="entry name" value="TRYPSIN_HIS"/>
    <property type="match status" value="1"/>
</dbReference>
<dbReference type="PROSITE" id="PS01186">
    <property type="entry name" value="EGF_2"/>
    <property type="match status" value="1"/>
</dbReference>
<feature type="signal peptide" evidence="11">
    <location>
        <begin position="1"/>
        <end position="25"/>
    </location>
</feature>
<name>A0A8J9YY65_BRALA</name>
<keyword evidence="7" id="KW-0378">Hydrolase</keyword>
<evidence type="ECO:0000313" key="15">
    <source>
        <dbReference type="Proteomes" id="UP000838412"/>
    </source>
</evidence>